<organism evidence="1 2">
    <name type="scientific">Agrilactobacillus yilanensis</name>
    <dbReference type="NCBI Taxonomy" id="2485997"/>
    <lineage>
        <taxon>Bacteria</taxon>
        <taxon>Bacillati</taxon>
        <taxon>Bacillota</taxon>
        <taxon>Bacilli</taxon>
        <taxon>Lactobacillales</taxon>
        <taxon>Lactobacillaceae</taxon>
        <taxon>Agrilactobacillus</taxon>
    </lineage>
</organism>
<name>A0ABW4J5D4_9LACO</name>
<comment type="caution">
    <text evidence="1">The sequence shown here is derived from an EMBL/GenBank/DDBJ whole genome shotgun (WGS) entry which is preliminary data.</text>
</comment>
<proteinExistence type="predicted"/>
<evidence type="ECO:0000313" key="1">
    <source>
        <dbReference type="EMBL" id="MFD1671402.1"/>
    </source>
</evidence>
<accession>A0ABW4J5D4</accession>
<reference evidence="2" key="1">
    <citation type="journal article" date="2019" name="Int. J. Syst. Evol. Microbiol.">
        <title>The Global Catalogue of Microorganisms (GCM) 10K type strain sequencing project: providing services to taxonomists for standard genome sequencing and annotation.</title>
        <authorList>
            <consortium name="The Broad Institute Genomics Platform"/>
            <consortium name="The Broad Institute Genome Sequencing Center for Infectious Disease"/>
            <person name="Wu L."/>
            <person name="Ma J."/>
        </authorList>
    </citation>
    <scope>NUCLEOTIDE SEQUENCE [LARGE SCALE GENOMIC DNA]</scope>
    <source>
        <strain evidence="2">CCM 8896</strain>
    </source>
</reference>
<evidence type="ECO:0000313" key="2">
    <source>
        <dbReference type="Proteomes" id="UP001597267"/>
    </source>
</evidence>
<keyword evidence="2" id="KW-1185">Reference proteome</keyword>
<sequence>MSKSDNLNLPIYDNRGKPLELAYHVTYTLRLKNGYILALKPGEHIVRMPNLLATDVKRRA</sequence>
<dbReference type="RefSeq" id="WP_125715404.1">
    <property type="nucleotide sequence ID" value="NZ_JBHTOP010000007.1"/>
</dbReference>
<gene>
    <name evidence="1" type="ORF">ACFQ5M_04765</name>
</gene>
<protein>
    <submittedName>
        <fullName evidence="1">Uncharacterized protein</fullName>
    </submittedName>
</protein>
<dbReference type="EMBL" id="JBHTOP010000007">
    <property type="protein sequence ID" value="MFD1671402.1"/>
    <property type="molecule type" value="Genomic_DNA"/>
</dbReference>
<dbReference type="Proteomes" id="UP001597267">
    <property type="component" value="Unassembled WGS sequence"/>
</dbReference>